<dbReference type="EMBL" id="AKCT01000329">
    <property type="protein sequence ID" value="EKV04445.1"/>
    <property type="molecule type" value="Genomic_DNA"/>
</dbReference>
<evidence type="ECO:0000313" key="2">
    <source>
        <dbReference type="EMBL" id="EKV04445.1"/>
    </source>
</evidence>
<dbReference type="Proteomes" id="UP000009882">
    <property type="component" value="Unassembled WGS sequence"/>
</dbReference>
<comment type="caution">
    <text evidence="2">The sequence shown here is derived from an EMBL/GenBank/DDBJ whole genome shotgun (WGS) entry which is preliminary data.</text>
</comment>
<dbReference type="SUPFAM" id="SSF46689">
    <property type="entry name" value="Homeodomain-like"/>
    <property type="match status" value="1"/>
</dbReference>
<evidence type="ECO:0000313" key="3">
    <source>
        <dbReference type="Proteomes" id="UP000009882"/>
    </source>
</evidence>
<dbReference type="OMA" id="ISHSTVW"/>
<dbReference type="Pfam" id="PF13384">
    <property type="entry name" value="HTH_23"/>
    <property type="match status" value="1"/>
</dbReference>
<dbReference type="OrthoDB" id="5415741at2759"/>
<keyword evidence="3" id="KW-1185">Reference proteome</keyword>
<dbReference type="eggNOG" id="ENOG502RKYY">
    <property type="taxonomic scope" value="Eukaryota"/>
</dbReference>
<accession>K9F582</accession>
<protein>
    <recommendedName>
        <fullName evidence="4">Transposase Tc1-like domain-containing protein</fullName>
    </recommendedName>
</protein>
<dbReference type="InterPro" id="IPR009057">
    <property type="entry name" value="Homeodomain-like_sf"/>
</dbReference>
<evidence type="ECO:0008006" key="4">
    <source>
        <dbReference type="Google" id="ProtNLM"/>
    </source>
</evidence>
<organism evidence="2 3">
    <name type="scientific">Penicillium digitatum (strain PHI26 / CECT 20796)</name>
    <name type="common">Green mold</name>
    <dbReference type="NCBI Taxonomy" id="1170229"/>
    <lineage>
        <taxon>Eukaryota</taxon>
        <taxon>Fungi</taxon>
        <taxon>Dikarya</taxon>
        <taxon>Ascomycota</taxon>
        <taxon>Pezizomycotina</taxon>
        <taxon>Eurotiomycetes</taxon>
        <taxon>Eurotiomycetidae</taxon>
        <taxon>Eurotiales</taxon>
        <taxon>Aspergillaceae</taxon>
        <taxon>Penicillium</taxon>
    </lineage>
</organism>
<proteinExistence type="predicted"/>
<dbReference type="STRING" id="1170229.K9F582"/>
<dbReference type="AlphaFoldDB" id="K9F582"/>
<sequence>MYGVHHPSFQPTPFSICPLLLPYAFLRLPSTTMGHDIAKRAIVVTCKATGLSTATVSELSGLSTRTVNRIYERALANGFNPNSRPWNISDAMLADAPRSGRPKKQTLDVQTQVLSKVQTDENGRGKTCADIAGEMSLEGHDISSTTVWRILKKAESQKAQSQKVESQKAASPGSPV</sequence>
<reference evidence="3" key="1">
    <citation type="journal article" date="2012" name="BMC Genomics">
        <title>Genome sequence of the necrotrophic fungus Penicillium digitatum, the main postharvest pathogen of citrus.</title>
        <authorList>
            <person name="Marcet-Houben M."/>
            <person name="Ballester A.-R."/>
            <person name="de la Fuente B."/>
            <person name="Harries E."/>
            <person name="Marcos J.F."/>
            <person name="Gonzalez-Candelas L."/>
            <person name="Gabaldon T."/>
        </authorList>
    </citation>
    <scope>NUCLEOTIDE SEQUENCE [LARGE SCALE GENOMIC DNA]</scope>
    <source>
        <strain evidence="3">PHI26 / CECT 20796</strain>
    </source>
</reference>
<name>K9F582_PEND2</name>
<feature type="region of interest" description="Disordered" evidence="1">
    <location>
        <begin position="154"/>
        <end position="176"/>
    </location>
</feature>
<dbReference type="HOGENOM" id="CLU_033666_7_0_1"/>
<evidence type="ECO:0000256" key="1">
    <source>
        <dbReference type="SAM" id="MobiDB-lite"/>
    </source>
</evidence>
<gene>
    <name evidence="2" type="ORF">PDIG_89410</name>
</gene>
<dbReference type="InParanoid" id="K9F582"/>